<dbReference type="GO" id="GO:0003841">
    <property type="term" value="F:1-acylglycerol-3-phosphate O-acyltransferase activity"/>
    <property type="evidence" value="ECO:0007669"/>
    <property type="project" value="TreeGrafter"/>
</dbReference>
<keyword evidence="9" id="KW-1185">Reference proteome</keyword>
<keyword evidence="2" id="KW-0444">Lipid biosynthesis</keyword>
<proteinExistence type="predicted"/>
<dbReference type="STRING" id="410332.SAMN04488550_3150"/>
<keyword evidence="5 8" id="KW-0012">Acyltransferase</keyword>
<evidence type="ECO:0000256" key="5">
    <source>
        <dbReference type="ARBA" id="ARBA00023315"/>
    </source>
</evidence>
<dbReference type="GO" id="GO:0006654">
    <property type="term" value="P:phosphatidic acid biosynthetic process"/>
    <property type="evidence" value="ECO:0007669"/>
    <property type="project" value="TreeGrafter"/>
</dbReference>
<keyword evidence="6" id="KW-0472">Membrane</keyword>
<feature type="transmembrane region" description="Helical" evidence="6">
    <location>
        <begin position="35"/>
        <end position="55"/>
    </location>
</feature>
<reference evidence="8 9" key="1">
    <citation type="submission" date="2013-02" db="EMBL/GenBank/DDBJ databases">
        <title>Whole genome shotgun sequence of Gordonia malaquae NBRC 108250.</title>
        <authorList>
            <person name="Yoshida I."/>
            <person name="Hosoyama A."/>
            <person name="Tsuchikane K."/>
            <person name="Ando Y."/>
            <person name="Baba S."/>
            <person name="Ohji S."/>
            <person name="Hamada M."/>
            <person name="Tamura T."/>
            <person name="Yamazoe A."/>
            <person name="Yamazaki S."/>
            <person name="Fujita N."/>
        </authorList>
    </citation>
    <scope>NUCLEOTIDE SEQUENCE [LARGE SCALE GENOMIC DNA]</scope>
    <source>
        <strain evidence="8 9">NBRC 108250</strain>
    </source>
</reference>
<evidence type="ECO:0000256" key="4">
    <source>
        <dbReference type="ARBA" id="ARBA00023098"/>
    </source>
</evidence>
<keyword evidence="6" id="KW-0812">Transmembrane</keyword>
<dbReference type="InterPro" id="IPR002123">
    <property type="entry name" value="Plipid/glycerol_acylTrfase"/>
</dbReference>
<sequence length="290" mass="31299">MTNTTVNQWVPHSPCGAACVPETKRVSRLRSTARMTGFAFAAVVLLTVGLITVLVPRRARHGYWRGSARVCLRSMGVRLTVEDRRPDEARRIRGALIVANHVSFLDIVAMASVAPARFVAKHEVAQMAGFGIVAKAFGVLSHVRGDLRLLRPMIDKVTGILDRGRAVAVFPEGTTWCGAASGRFRPAFFQAAVDAGVPVLPMRLTYSESGRPTTIAGFIGDDTIGATFMRIVTAPELVVTLTVFDLQLPAPDRLELAKSVQRLVNPAVDLSDRLVPVDLVDTARPAPSPV</sequence>
<evidence type="ECO:0000256" key="3">
    <source>
        <dbReference type="ARBA" id="ARBA00022679"/>
    </source>
</evidence>
<evidence type="ECO:0000259" key="7">
    <source>
        <dbReference type="SMART" id="SM00563"/>
    </source>
</evidence>
<dbReference type="Pfam" id="PF01553">
    <property type="entry name" value="Acyltransferase"/>
    <property type="match status" value="1"/>
</dbReference>
<dbReference type="eggNOG" id="COG0204">
    <property type="taxonomic scope" value="Bacteria"/>
</dbReference>
<evidence type="ECO:0000256" key="6">
    <source>
        <dbReference type="SAM" id="Phobius"/>
    </source>
</evidence>
<feature type="domain" description="Phospholipid/glycerol acyltransferase" evidence="7">
    <location>
        <begin position="95"/>
        <end position="207"/>
    </location>
</feature>
<dbReference type="RefSeq" id="WP_008378142.1">
    <property type="nucleotide sequence ID" value="NZ_BAOP01000011.1"/>
</dbReference>
<dbReference type="OrthoDB" id="5184723at2"/>
<dbReference type="PANTHER" id="PTHR10434:SF64">
    <property type="entry name" value="1-ACYL-SN-GLYCEROL-3-PHOSPHATE ACYLTRANSFERASE-RELATED"/>
    <property type="match status" value="1"/>
</dbReference>
<protein>
    <submittedName>
        <fullName evidence="8">1-acylglycerol-3-phosphate O-acyltransferase</fullName>
    </submittedName>
</protein>
<gene>
    <name evidence="8" type="primary">plsC</name>
    <name evidence="8" type="ORF">GM1_011_00430</name>
</gene>
<accession>M3TDV9</accession>
<dbReference type="EMBL" id="BAOP01000011">
    <property type="protein sequence ID" value="GAC79616.1"/>
    <property type="molecule type" value="Genomic_DNA"/>
</dbReference>
<dbReference type="SUPFAM" id="SSF69593">
    <property type="entry name" value="Glycerol-3-phosphate (1)-acyltransferase"/>
    <property type="match status" value="1"/>
</dbReference>
<evidence type="ECO:0000313" key="8">
    <source>
        <dbReference type="EMBL" id="GAC79616.1"/>
    </source>
</evidence>
<keyword evidence="6" id="KW-1133">Transmembrane helix</keyword>
<keyword evidence="3 8" id="KW-0808">Transferase</keyword>
<dbReference type="SMART" id="SM00563">
    <property type="entry name" value="PlsC"/>
    <property type="match status" value="1"/>
</dbReference>
<dbReference type="CDD" id="cd07989">
    <property type="entry name" value="LPLAT_AGPAT-like"/>
    <property type="match status" value="1"/>
</dbReference>
<dbReference type="PANTHER" id="PTHR10434">
    <property type="entry name" value="1-ACYL-SN-GLYCEROL-3-PHOSPHATE ACYLTRANSFERASE"/>
    <property type="match status" value="1"/>
</dbReference>
<dbReference type="Proteomes" id="UP000035009">
    <property type="component" value="Unassembled WGS sequence"/>
</dbReference>
<organism evidence="8 9">
    <name type="scientific">Gordonia malaquae NBRC 108250</name>
    <dbReference type="NCBI Taxonomy" id="1223542"/>
    <lineage>
        <taxon>Bacteria</taxon>
        <taxon>Bacillati</taxon>
        <taxon>Actinomycetota</taxon>
        <taxon>Actinomycetes</taxon>
        <taxon>Mycobacteriales</taxon>
        <taxon>Gordoniaceae</taxon>
        <taxon>Gordonia</taxon>
    </lineage>
</organism>
<comment type="pathway">
    <text evidence="1">Lipid metabolism.</text>
</comment>
<dbReference type="AlphaFoldDB" id="M3TDV9"/>
<evidence type="ECO:0000256" key="2">
    <source>
        <dbReference type="ARBA" id="ARBA00022516"/>
    </source>
</evidence>
<keyword evidence="4" id="KW-0443">Lipid metabolism</keyword>
<name>M3TDV9_GORML</name>
<evidence type="ECO:0000313" key="9">
    <source>
        <dbReference type="Proteomes" id="UP000035009"/>
    </source>
</evidence>
<evidence type="ECO:0000256" key="1">
    <source>
        <dbReference type="ARBA" id="ARBA00005189"/>
    </source>
</evidence>
<comment type="caution">
    <text evidence="8">The sequence shown here is derived from an EMBL/GenBank/DDBJ whole genome shotgun (WGS) entry which is preliminary data.</text>
</comment>